<dbReference type="GO" id="GO:0006412">
    <property type="term" value="P:translation"/>
    <property type="evidence" value="ECO:0007669"/>
    <property type="project" value="InterPro"/>
</dbReference>
<evidence type="ECO:0000313" key="4">
    <source>
        <dbReference type="EMBL" id="PTD31082.1"/>
    </source>
</evidence>
<dbReference type="SUPFAM" id="SSF143800">
    <property type="entry name" value="L28p-like"/>
    <property type="match status" value="1"/>
</dbReference>
<dbReference type="InterPro" id="IPR034704">
    <property type="entry name" value="Ribosomal_bL28/bL31-like_sf"/>
</dbReference>
<dbReference type="NCBIfam" id="NF000612">
    <property type="entry name" value="PRK00019.1"/>
    <property type="match status" value="1"/>
</dbReference>
<proteinExistence type="inferred from homology"/>
<dbReference type="InterPro" id="IPR002150">
    <property type="entry name" value="Ribosomal_bL31"/>
</dbReference>
<dbReference type="NCBIfam" id="TIGR00105">
    <property type="entry name" value="L31"/>
    <property type="match status" value="1"/>
</dbReference>
<dbReference type="GO" id="GO:0003735">
    <property type="term" value="F:structural constituent of ribosome"/>
    <property type="evidence" value="ECO:0007669"/>
    <property type="project" value="InterPro"/>
</dbReference>
<dbReference type="InterPro" id="IPR042105">
    <property type="entry name" value="Ribosomal_bL31_sf"/>
</dbReference>
<dbReference type="Gene3D" id="4.10.830.30">
    <property type="entry name" value="Ribosomal protein L31"/>
    <property type="match status" value="1"/>
</dbReference>
<comment type="similarity">
    <text evidence="3">Belongs to the bacterial ribosomal protein bL31 family.</text>
</comment>
<dbReference type="EMBL" id="LAUU01000010">
    <property type="protein sequence ID" value="PTD31082.1"/>
    <property type="molecule type" value="Genomic_DNA"/>
</dbReference>
<comment type="caution">
    <text evidence="4">The sequence shown here is derived from an EMBL/GenBank/DDBJ whole genome shotgun (WGS) entry which is preliminary data.</text>
</comment>
<evidence type="ECO:0000256" key="3">
    <source>
        <dbReference type="RuleBase" id="RU000564"/>
    </source>
</evidence>
<dbReference type="GO" id="GO:0005840">
    <property type="term" value="C:ribosome"/>
    <property type="evidence" value="ECO:0007669"/>
    <property type="project" value="UniProtKB-KW"/>
</dbReference>
<sequence length="92" mass="10385">MPKIDIQPKYFDQAKFICTTCTNEWVCGTSKGEEVRVDVCSNCHPFYTGAQTYANVAGRVEQFKSKFAKRDTIKAEAQKQSAAQKAKNQENK</sequence>
<name>A0A2T4I9D9_9MOLU</name>
<gene>
    <name evidence="4" type="primary">rpmE</name>
    <name evidence="4" type="ORF">MLEAa_6950</name>
</gene>
<reference evidence="4 5" key="1">
    <citation type="submission" date="2015-04" db="EMBL/GenBank/DDBJ databases">
        <title>Genome sequence of Mycoplasma leachii strain 06049.</title>
        <authorList>
            <person name="Sirand-Pugnet P."/>
            <person name="Breton M."/>
            <person name="Dordet-Frisoni E."/>
            <person name="Baranowski E."/>
            <person name="Barre A."/>
            <person name="Couture C."/>
            <person name="Dupuy V."/>
            <person name="Gaurivaud P."/>
            <person name="Jacob D."/>
            <person name="Lemaitre C."/>
            <person name="Manso-Silvan L."/>
            <person name="Nikolski M."/>
            <person name="Nouvel L.-X."/>
            <person name="Poumarat F."/>
            <person name="Tardy F."/>
            <person name="Thebault P."/>
            <person name="Theil S."/>
            <person name="Citti C."/>
            <person name="Thiaucourt F."/>
            <person name="Blanchard A."/>
        </authorList>
    </citation>
    <scope>NUCLEOTIDE SEQUENCE [LARGE SCALE GENOMIC DNA]</scope>
    <source>
        <strain evidence="4 5">06049</strain>
    </source>
</reference>
<dbReference type="PRINTS" id="PR01249">
    <property type="entry name" value="RIBOSOMALL31"/>
</dbReference>
<dbReference type="AlphaFoldDB" id="A0A2T4I9D9"/>
<evidence type="ECO:0000256" key="1">
    <source>
        <dbReference type="ARBA" id="ARBA00022980"/>
    </source>
</evidence>
<organism evidence="4 5">
    <name type="scientific">Mycoplasma leachii 06049</name>
    <dbReference type="NCBI Taxonomy" id="1188244"/>
    <lineage>
        <taxon>Bacteria</taxon>
        <taxon>Bacillati</taxon>
        <taxon>Mycoplasmatota</taxon>
        <taxon>Mollicutes</taxon>
        <taxon>Mycoplasmataceae</taxon>
        <taxon>Mycoplasma</taxon>
    </lineage>
</organism>
<protein>
    <recommendedName>
        <fullName evidence="3">50S ribosomal protein L31</fullName>
    </recommendedName>
</protein>
<dbReference type="PANTHER" id="PTHR33280">
    <property type="entry name" value="50S RIBOSOMAL PROTEIN L31, CHLOROPLASTIC"/>
    <property type="match status" value="1"/>
</dbReference>
<dbReference type="PANTHER" id="PTHR33280:SF1">
    <property type="entry name" value="LARGE RIBOSOMAL SUBUNIT PROTEIN BL31C"/>
    <property type="match status" value="1"/>
</dbReference>
<evidence type="ECO:0000313" key="5">
    <source>
        <dbReference type="Proteomes" id="UP000241093"/>
    </source>
</evidence>
<keyword evidence="2 3" id="KW-0687">Ribonucleoprotein</keyword>
<dbReference type="GO" id="GO:1990904">
    <property type="term" value="C:ribonucleoprotein complex"/>
    <property type="evidence" value="ECO:0007669"/>
    <property type="project" value="UniProtKB-KW"/>
</dbReference>
<dbReference type="PROSITE" id="PS01143">
    <property type="entry name" value="RIBOSOMAL_L31"/>
    <property type="match status" value="1"/>
</dbReference>
<dbReference type="RefSeq" id="WP_013447505.1">
    <property type="nucleotide sequence ID" value="NZ_LAUU01000010.1"/>
</dbReference>
<accession>A0A2T4I9D9</accession>
<keyword evidence="1 3" id="KW-0689">Ribosomal protein</keyword>
<dbReference type="Pfam" id="PF01197">
    <property type="entry name" value="Ribosomal_L31"/>
    <property type="match status" value="1"/>
</dbReference>
<dbReference type="Proteomes" id="UP000241093">
    <property type="component" value="Unassembled WGS sequence"/>
</dbReference>
<evidence type="ECO:0000256" key="2">
    <source>
        <dbReference type="ARBA" id="ARBA00023274"/>
    </source>
</evidence>